<comment type="caution">
    <text evidence="2">The sequence shown here is derived from an EMBL/GenBank/DDBJ whole genome shotgun (WGS) entry which is preliminary data.</text>
</comment>
<evidence type="ECO:0000259" key="1">
    <source>
        <dbReference type="PROSITE" id="PS51819"/>
    </source>
</evidence>
<dbReference type="InterPro" id="IPR037523">
    <property type="entry name" value="VOC_core"/>
</dbReference>
<dbReference type="PANTHER" id="PTHR36503">
    <property type="entry name" value="BLR2520 PROTEIN"/>
    <property type="match status" value="1"/>
</dbReference>
<evidence type="ECO:0000313" key="2">
    <source>
        <dbReference type="EMBL" id="MBC8757246.1"/>
    </source>
</evidence>
<dbReference type="Pfam" id="PF00903">
    <property type="entry name" value="Glyoxalase"/>
    <property type="match status" value="1"/>
</dbReference>
<sequence>MQQRVTIIGLGVTNLEVSTAFYIEKFGWKKMKSSNEHISFFQLNGLLLSLYPKDKLAEDATVDPTGSGFKAFTLAYNTHSKEEVDEIITNLAFKGVKVVKQPEHVFWGGYSGYIADPDENLWEIAYNPFLALDADGNTIEEA</sequence>
<organism evidence="2 3">
    <name type="scientific">Kordia aestuariivivens</name>
    <dbReference type="NCBI Taxonomy" id="2759037"/>
    <lineage>
        <taxon>Bacteria</taxon>
        <taxon>Pseudomonadati</taxon>
        <taxon>Bacteroidota</taxon>
        <taxon>Flavobacteriia</taxon>
        <taxon>Flavobacteriales</taxon>
        <taxon>Flavobacteriaceae</taxon>
        <taxon>Kordia</taxon>
    </lineage>
</organism>
<dbReference type="RefSeq" id="WP_187564290.1">
    <property type="nucleotide sequence ID" value="NZ_JACGWS010000018.1"/>
</dbReference>
<reference evidence="2 3" key="1">
    <citation type="submission" date="2020-07" db="EMBL/GenBank/DDBJ databases">
        <title>Description of Kordia aestuariivivens sp. nov., isolated from a tidal flat.</title>
        <authorList>
            <person name="Park S."/>
            <person name="Yoon J.-H."/>
        </authorList>
    </citation>
    <scope>NUCLEOTIDE SEQUENCE [LARGE SCALE GENOMIC DNA]</scope>
    <source>
        <strain evidence="2 3">YSTF-M3</strain>
    </source>
</reference>
<dbReference type="InterPro" id="IPR004360">
    <property type="entry name" value="Glyas_Fos-R_dOase_dom"/>
</dbReference>
<dbReference type="Proteomes" id="UP000619238">
    <property type="component" value="Unassembled WGS sequence"/>
</dbReference>
<dbReference type="Gene3D" id="3.10.180.10">
    <property type="entry name" value="2,3-Dihydroxybiphenyl 1,2-Dioxygenase, domain 1"/>
    <property type="match status" value="1"/>
</dbReference>
<dbReference type="PROSITE" id="PS51819">
    <property type="entry name" value="VOC"/>
    <property type="match status" value="1"/>
</dbReference>
<dbReference type="EMBL" id="JACGWS010000018">
    <property type="protein sequence ID" value="MBC8757246.1"/>
    <property type="molecule type" value="Genomic_DNA"/>
</dbReference>
<dbReference type="InterPro" id="IPR029068">
    <property type="entry name" value="Glyas_Bleomycin-R_OHBP_Dase"/>
</dbReference>
<protein>
    <submittedName>
        <fullName evidence="2">VOC family protein</fullName>
    </submittedName>
</protein>
<dbReference type="CDD" id="cd07251">
    <property type="entry name" value="VOC_like"/>
    <property type="match status" value="1"/>
</dbReference>
<proteinExistence type="predicted"/>
<evidence type="ECO:0000313" key="3">
    <source>
        <dbReference type="Proteomes" id="UP000619238"/>
    </source>
</evidence>
<accession>A0ABR7QF95</accession>
<dbReference type="PANTHER" id="PTHR36503:SF1">
    <property type="entry name" value="BLR2520 PROTEIN"/>
    <property type="match status" value="1"/>
</dbReference>
<name>A0ABR7QF95_9FLAO</name>
<feature type="domain" description="VOC" evidence="1">
    <location>
        <begin position="4"/>
        <end position="127"/>
    </location>
</feature>
<gene>
    <name evidence="2" type="ORF">H2O64_21430</name>
</gene>
<keyword evidence="3" id="KW-1185">Reference proteome</keyword>
<dbReference type="SUPFAM" id="SSF54593">
    <property type="entry name" value="Glyoxalase/Bleomycin resistance protein/Dihydroxybiphenyl dioxygenase"/>
    <property type="match status" value="1"/>
</dbReference>